<comment type="caution">
    <text evidence="1">The sequence shown here is derived from an EMBL/GenBank/DDBJ whole genome shotgun (WGS) entry which is preliminary data.</text>
</comment>
<dbReference type="EMBL" id="BARS01004707">
    <property type="protein sequence ID" value="GAF82378.1"/>
    <property type="molecule type" value="Genomic_DNA"/>
</dbReference>
<dbReference type="AlphaFoldDB" id="X0SMS9"/>
<name>X0SMS9_9ZZZZ</name>
<gene>
    <name evidence="1" type="ORF">S01H1_09216</name>
</gene>
<accession>X0SMS9</accession>
<evidence type="ECO:0000313" key="1">
    <source>
        <dbReference type="EMBL" id="GAF82378.1"/>
    </source>
</evidence>
<sequence>DLNESFRELIFAANKIETLPDSPARNMQTIEIHSGRAGGIIEHANGLLMAMPSFHADPPSLLTEDTVDAEIVERASARLFERELLANDFWPSMGRDLLSYGRAFIKTMTSESEWTAQAGYPVRGNDEKGKAYLKRTAKFESSGEHFPFIVQHVPTMSILPLLDNKDNVLATVEEKFVTAKVLADDMKEPQVMALLKSGALNWYDQLPVVEYIDNEWVGYYLASTEPSTRDIEEDAQDRHMRSKAYTELRAWRHGLGVHPVVMISGMQTGEREYTRRWKSFLTDAKDSLVNYDFLLSRLTTMVWAYYLPSYIWRLAMTGQAWSGQAKDRPIQHVELGGVTTLFNDESLEVLPVPPDLPDALTLLERADDDIQKHTLEDVLFGRVQGAAPAFQVNLRMNAAKSKLTAYTMHMAAGITKVMERFFRGIEQLKTTIDIGGETITVAMAKEYRNRV</sequence>
<reference evidence="1" key="1">
    <citation type="journal article" date="2014" name="Front. Microbiol.">
        <title>High frequency of phylogenetically diverse reductive dehalogenase-homologous genes in deep subseafloor sedimentary metagenomes.</title>
        <authorList>
            <person name="Kawai M."/>
            <person name="Futagami T."/>
            <person name="Toyoda A."/>
            <person name="Takaki Y."/>
            <person name="Nishi S."/>
            <person name="Hori S."/>
            <person name="Arai W."/>
            <person name="Tsubouchi T."/>
            <person name="Morono Y."/>
            <person name="Uchiyama I."/>
            <person name="Ito T."/>
            <person name="Fujiyama A."/>
            <person name="Inagaki F."/>
            <person name="Takami H."/>
        </authorList>
    </citation>
    <scope>NUCLEOTIDE SEQUENCE</scope>
    <source>
        <strain evidence="1">Expedition CK06-06</strain>
    </source>
</reference>
<organism evidence="1">
    <name type="scientific">marine sediment metagenome</name>
    <dbReference type="NCBI Taxonomy" id="412755"/>
    <lineage>
        <taxon>unclassified sequences</taxon>
        <taxon>metagenomes</taxon>
        <taxon>ecological metagenomes</taxon>
    </lineage>
</organism>
<feature type="non-terminal residue" evidence="1">
    <location>
        <position position="451"/>
    </location>
</feature>
<protein>
    <submittedName>
        <fullName evidence="1">Uncharacterized protein</fullName>
    </submittedName>
</protein>
<proteinExistence type="predicted"/>
<feature type="non-terminal residue" evidence="1">
    <location>
        <position position="1"/>
    </location>
</feature>